<evidence type="ECO:0000313" key="1">
    <source>
        <dbReference type="EMBL" id="SHF03173.1"/>
    </source>
</evidence>
<dbReference type="OrthoDB" id="9824373at2"/>
<evidence type="ECO:0000313" key="2">
    <source>
        <dbReference type="Proteomes" id="UP000184476"/>
    </source>
</evidence>
<dbReference type="Proteomes" id="UP000184476">
    <property type="component" value="Unassembled WGS sequence"/>
</dbReference>
<reference evidence="1 2" key="1">
    <citation type="submission" date="2016-11" db="EMBL/GenBank/DDBJ databases">
        <authorList>
            <person name="Jaros S."/>
            <person name="Januszkiewicz K."/>
            <person name="Wedrychowicz H."/>
        </authorList>
    </citation>
    <scope>NUCLEOTIDE SEQUENCE [LARGE SCALE GENOMIC DNA]</scope>
    <source>
        <strain evidence="1 2">DSM 44666</strain>
    </source>
</reference>
<sequence length="311" mass="35073">MYWNPTEIGPKLGVFERHIPLQDFASWFPLVRASYELDNDELNAFTPEELKAILRRAFIEAHKTVRGLNNAYHNVEHFSNFFEAQINLIDTLQKRAGHQFPEIVVQAFLFAGLMHDCGHCGATFRSQAPQKTKLFLPWMGEDVASEYVSMCAADKLAKELGFSVPARLFISFLIAATTYGGNTEEGKRLKIDHIKVTDFFGVAMRLCDVAPPHSITEGARRDNSVSIVEIPVSGKPETLEQQLSNRVGFLNYIQILMNSMDELAGCELTEWLGWQERVRQELDCLSSDPSSLKHLLTQTIFGGFRDIALMG</sequence>
<dbReference type="SUPFAM" id="SSF109604">
    <property type="entry name" value="HD-domain/PDEase-like"/>
    <property type="match status" value="1"/>
</dbReference>
<proteinExistence type="predicted"/>
<dbReference type="EMBL" id="FQVL01000006">
    <property type="protein sequence ID" value="SHF03173.1"/>
    <property type="molecule type" value="Genomic_DNA"/>
</dbReference>
<evidence type="ECO:0008006" key="3">
    <source>
        <dbReference type="Google" id="ProtNLM"/>
    </source>
</evidence>
<dbReference type="InterPro" id="IPR036971">
    <property type="entry name" value="PDEase_catalytic_dom_sf"/>
</dbReference>
<keyword evidence="2" id="KW-1185">Reference proteome</keyword>
<accession>A0A1M4YC57</accession>
<dbReference type="AlphaFoldDB" id="A0A1M4YC57"/>
<protein>
    <recommendedName>
        <fullName evidence="3">HD/PDEase domain-containing protein</fullName>
    </recommendedName>
</protein>
<organism evidence="1 2">
    <name type="scientific">Seinonella peptonophila</name>
    <dbReference type="NCBI Taxonomy" id="112248"/>
    <lineage>
        <taxon>Bacteria</taxon>
        <taxon>Bacillati</taxon>
        <taxon>Bacillota</taxon>
        <taxon>Bacilli</taxon>
        <taxon>Bacillales</taxon>
        <taxon>Thermoactinomycetaceae</taxon>
        <taxon>Seinonella</taxon>
    </lineage>
</organism>
<dbReference type="GO" id="GO:0004114">
    <property type="term" value="F:3',5'-cyclic-nucleotide phosphodiesterase activity"/>
    <property type="evidence" value="ECO:0007669"/>
    <property type="project" value="InterPro"/>
</dbReference>
<dbReference type="Gene3D" id="1.10.1300.10">
    <property type="entry name" value="3'5'-cyclic nucleotide phosphodiesterase, catalytic domain"/>
    <property type="match status" value="1"/>
</dbReference>
<dbReference type="RefSeq" id="WP_073154974.1">
    <property type="nucleotide sequence ID" value="NZ_FQVL01000006.1"/>
</dbReference>
<gene>
    <name evidence="1" type="ORF">SAMN05444392_106153</name>
</gene>
<name>A0A1M4YC57_9BACL</name>
<dbReference type="GO" id="GO:0007165">
    <property type="term" value="P:signal transduction"/>
    <property type="evidence" value="ECO:0007669"/>
    <property type="project" value="InterPro"/>
</dbReference>